<feature type="compositionally biased region" description="Polar residues" evidence="1">
    <location>
        <begin position="201"/>
        <end position="213"/>
    </location>
</feature>
<feature type="region of interest" description="Disordered" evidence="1">
    <location>
        <begin position="188"/>
        <end position="220"/>
    </location>
</feature>
<protein>
    <recommendedName>
        <fullName evidence="2">UmuC domain-containing protein</fullName>
    </recommendedName>
</protein>
<dbReference type="PROSITE" id="PS50173">
    <property type="entry name" value="UMUC"/>
    <property type="match status" value="1"/>
</dbReference>
<organism evidence="3">
    <name type="scientific">Odontella aurita</name>
    <dbReference type="NCBI Taxonomy" id="265563"/>
    <lineage>
        <taxon>Eukaryota</taxon>
        <taxon>Sar</taxon>
        <taxon>Stramenopiles</taxon>
        <taxon>Ochrophyta</taxon>
        <taxon>Bacillariophyta</taxon>
        <taxon>Mediophyceae</taxon>
        <taxon>Biddulphiophycidae</taxon>
        <taxon>Eupodiscales</taxon>
        <taxon>Odontellaceae</taxon>
        <taxon>Odontella</taxon>
    </lineage>
</organism>
<feature type="domain" description="UmuC" evidence="2">
    <location>
        <begin position="65"/>
        <end position="337"/>
    </location>
</feature>
<feature type="region of interest" description="Disordered" evidence="1">
    <location>
        <begin position="254"/>
        <end position="282"/>
    </location>
</feature>
<feature type="compositionally biased region" description="Polar residues" evidence="1">
    <location>
        <begin position="261"/>
        <end position="272"/>
    </location>
</feature>
<evidence type="ECO:0000313" key="4">
    <source>
        <dbReference type="EMBL" id="CAE2242639.1"/>
    </source>
</evidence>
<dbReference type="Pfam" id="PF00817">
    <property type="entry name" value="IMS"/>
    <property type="match status" value="1"/>
</dbReference>
<dbReference type="PANTHER" id="PTHR46404:SF1">
    <property type="entry name" value="DNA POLYMERASE IOTA"/>
    <property type="match status" value="1"/>
</dbReference>
<sequence length="352" mass="38047">MDDYDSSSSSCDELDEEVKMLAGNKEAKAGAKASPADTSSLEGAALAGRRIDSSPSEHSLLRRTVIHLDVDCFYCQCEELSDPTGVLSSRPLGIGQKHIVVTCNYVARRRGVKKLMLRTEAMRVCPDLVIREGSDLEPYRRHSRKIYVAFRNAVKALPGEGRNSAMKGGMDEMYADLTPAVANVLKETTNGRNAPKEENGSYGNESKFLTRSSAHGRPPANRKVFVYGERNSTSVSISEDQSGALARISHSLAASRPTDGIPTSNDSGSMKKSNVHRQPKSVTKWGTELDRKDCVARLKTAGSFANQIKSAIRLETGFSTCVGVSVSPLLAKIASDLQVCIFAGLLFSVALL</sequence>
<dbReference type="InterPro" id="IPR043128">
    <property type="entry name" value="Rev_trsase/Diguanyl_cyclase"/>
</dbReference>
<accession>A0A6U6F4N9</accession>
<evidence type="ECO:0000259" key="2">
    <source>
        <dbReference type="PROSITE" id="PS50173"/>
    </source>
</evidence>
<evidence type="ECO:0000313" key="3">
    <source>
        <dbReference type="EMBL" id="CAE2242637.1"/>
    </source>
</evidence>
<dbReference type="EMBL" id="HBKQ01024583">
    <property type="protein sequence ID" value="CAE2242637.1"/>
    <property type="molecule type" value="Transcribed_RNA"/>
</dbReference>
<dbReference type="InterPro" id="IPR043502">
    <property type="entry name" value="DNA/RNA_pol_sf"/>
</dbReference>
<gene>
    <name evidence="3" type="ORF">OAUR00152_LOCUS16782</name>
    <name evidence="4" type="ORF">OAUR00152_LOCUS16783</name>
</gene>
<dbReference type="InterPro" id="IPR001126">
    <property type="entry name" value="UmuC"/>
</dbReference>
<reference evidence="3" key="1">
    <citation type="submission" date="2021-01" db="EMBL/GenBank/DDBJ databases">
        <authorList>
            <person name="Corre E."/>
            <person name="Pelletier E."/>
            <person name="Niang G."/>
            <person name="Scheremetjew M."/>
            <person name="Finn R."/>
            <person name="Kale V."/>
            <person name="Holt S."/>
            <person name="Cochrane G."/>
            <person name="Meng A."/>
            <person name="Brown T."/>
            <person name="Cohen L."/>
        </authorList>
    </citation>
    <scope>NUCLEOTIDE SEQUENCE</scope>
    <source>
        <strain evidence="3">Isolate 1302-5</strain>
    </source>
</reference>
<proteinExistence type="predicted"/>
<name>A0A6U6F4N9_9STRA</name>
<dbReference type="Gene3D" id="3.40.1170.60">
    <property type="match status" value="1"/>
</dbReference>
<dbReference type="PANTHER" id="PTHR46404">
    <property type="entry name" value="DNA POLYMERASE IOTA"/>
    <property type="match status" value="1"/>
</dbReference>
<dbReference type="Gene3D" id="3.30.70.270">
    <property type="match status" value="1"/>
</dbReference>
<dbReference type="SUPFAM" id="SSF56672">
    <property type="entry name" value="DNA/RNA polymerases"/>
    <property type="match status" value="2"/>
</dbReference>
<dbReference type="GO" id="GO:0006281">
    <property type="term" value="P:DNA repair"/>
    <property type="evidence" value="ECO:0007669"/>
    <property type="project" value="InterPro"/>
</dbReference>
<dbReference type="AlphaFoldDB" id="A0A6U6F4N9"/>
<evidence type="ECO:0000256" key="1">
    <source>
        <dbReference type="SAM" id="MobiDB-lite"/>
    </source>
</evidence>
<dbReference type="EMBL" id="HBKQ01024584">
    <property type="protein sequence ID" value="CAE2242639.1"/>
    <property type="molecule type" value="Transcribed_RNA"/>
</dbReference>